<gene>
    <name evidence="1" type="ORF">ACFQ2O_06310</name>
</gene>
<sequence length="165" mass="19033">MAFNRAYINGAFAAYADLKEVQPNIFVAPDLDQKTADSLILVVQQAKLRNEKFWQEPVALPKIIYCSSPKMAKKYIMVKGTHAESIFTIFSCHIVINRTGLNVDIVSHELAHVALFDRIKQFKWIIVTYKLPVWFDEGACHAVRLQKRLLHFRLPEAHRQRPQST</sequence>
<keyword evidence="2" id="KW-1185">Reference proteome</keyword>
<organism evidence="1 2">
    <name type="scientific">Pontibacter rugosus</name>
    <dbReference type="NCBI Taxonomy" id="1745966"/>
    <lineage>
        <taxon>Bacteria</taxon>
        <taxon>Pseudomonadati</taxon>
        <taxon>Bacteroidota</taxon>
        <taxon>Cytophagia</taxon>
        <taxon>Cytophagales</taxon>
        <taxon>Hymenobacteraceae</taxon>
        <taxon>Pontibacter</taxon>
    </lineage>
</organism>
<dbReference type="RefSeq" id="WP_377524139.1">
    <property type="nucleotide sequence ID" value="NZ_JBHTLD010000037.1"/>
</dbReference>
<evidence type="ECO:0000313" key="2">
    <source>
        <dbReference type="Proteomes" id="UP001597094"/>
    </source>
</evidence>
<dbReference type="Proteomes" id="UP001597094">
    <property type="component" value="Unassembled WGS sequence"/>
</dbReference>
<accession>A0ABW3SLV3</accession>
<proteinExistence type="predicted"/>
<dbReference type="EMBL" id="JBHTLD010000037">
    <property type="protein sequence ID" value="MFD1185814.1"/>
    <property type="molecule type" value="Genomic_DNA"/>
</dbReference>
<protein>
    <submittedName>
        <fullName evidence="1">Uncharacterized protein</fullName>
    </submittedName>
</protein>
<comment type="caution">
    <text evidence="1">The sequence shown here is derived from an EMBL/GenBank/DDBJ whole genome shotgun (WGS) entry which is preliminary data.</text>
</comment>
<evidence type="ECO:0000313" key="1">
    <source>
        <dbReference type="EMBL" id="MFD1185814.1"/>
    </source>
</evidence>
<reference evidence="2" key="1">
    <citation type="journal article" date="2019" name="Int. J. Syst. Evol. Microbiol.">
        <title>The Global Catalogue of Microorganisms (GCM) 10K type strain sequencing project: providing services to taxonomists for standard genome sequencing and annotation.</title>
        <authorList>
            <consortium name="The Broad Institute Genomics Platform"/>
            <consortium name="The Broad Institute Genome Sequencing Center for Infectious Disease"/>
            <person name="Wu L."/>
            <person name="Ma J."/>
        </authorList>
    </citation>
    <scope>NUCLEOTIDE SEQUENCE [LARGE SCALE GENOMIC DNA]</scope>
    <source>
        <strain evidence="2">JCM 31319</strain>
    </source>
</reference>
<name>A0ABW3SLV3_9BACT</name>